<dbReference type="Pfam" id="PF01448">
    <property type="entry name" value="ELM2"/>
    <property type="match status" value="1"/>
</dbReference>
<dbReference type="Gene3D" id="4.10.1240.50">
    <property type="match status" value="1"/>
</dbReference>
<dbReference type="InterPro" id="IPR009057">
    <property type="entry name" value="Homeodomain-like_sf"/>
</dbReference>
<dbReference type="CDD" id="cd11661">
    <property type="entry name" value="SANT_MTA3_like"/>
    <property type="match status" value="1"/>
</dbReference>
<dbReference type="PANTHER" id="PTHR10865:SF28">
    <property type="entry name" value="ELM2 DOMAIN-CONTAINING PROTEIN"/>
    <property type="match status" value="1"/>
</dbReference>
<keyword evidence="3" id="KW-0597">Phosphoprotein</keyword>
<reference evidence="10 11" key="1">
    <citation type="journal article" date="2020" name="Cell">
        <title>Large-Scale Comparative Analyses of Tick Genomes Elucidate Their Genetic Diversity and Vector Capacities.</title>
        <authorList>
            <consortium name="Tick Genome and Microbiome Consortium (TIGMIC)"/>
            <person name="Jia N."/>
            <person name="Wang J."/>
            <person name="Shi W."/>
            <person name="Du L."/>
            <person name="Sun Y."/>
            <person name="Zhan W."/>
            <person name="Jiang J.F."/>
            <person name="Wang Q."/>
            <person name="Zhang B."/>
            <person name="Ji P."/>
            <person name="Bell-Sakyi L."/>
            <person name="Cui X.M."/>
            <person name="Yuan T.T."/>
            <person name="Jiang B.G."/>
            <person name="Yang W.F."/>
            <person name="Lam T.T."/>
            <person name="Chang Q.C."/>
            <person name="Ding S.J."/>
            <person name="Wang X.J."/>
            <person name="Zhu J.G."/>
            <person name="Ruan X.D."/>
            <person name="Zhao L."/>
            <person name="Wei J.T."/>
            <person name="Ye R.Z."/>
            <person name="Que T.C."/>
            <person name="Du C.H."/>
            <person name="Zhou Y.H."/>
            <person name="Cheng J.X."/>
            <person name="Dai P.F."/>
            <person name="Guo W.B."/>
            <person name="Han X.H."/>
            <person name="Huang E.J."/>
            <person name="Li L.F."/>
            <person name="Wei W."/>
            <person name="Gao Y.C."/>
            <person name="Liu J.Z."/>
            <person name="Shao H.Z."/>
            <person name="Wang X."/>
            <person name="Wang C.C."/>
            <person name="Yang T.C."/>
            <person name="Huo Q.B."/>
            <person name="Li W."/>
            <person name="Chen H.Y."/>
            <person name="Chen S.E."/>
            <person name="Zhou L.G."/>
            <person name="Ni X.B."/>
            <person name="Tian J.H."/>
            <person name="Sheng Y."/>
            <person name="Liu T."/>
            <person name="Pan Y.S."/>
            <person name="Xia L.Y."/>
            <person name="Li J."/>
            <person name="Zhao F."/>
            <person name="Cao W.C."/>
        </authorList>
    </citation>
    <scope>NUCLEOTIDE SEQUENCE [LARGE SCALE GENOMIC DNA]</scope>
    <source>
        <strain evidence="10">HaeL-2018</strain>
    </source>
</reference>
<proteinExistence type="predicted"/>
<organism evidence="10 11">
    <name type="scientific">Haemaphysalis longicornis</name>
    <name type="common">Bush tick</name>
    <dbReference type="NCBI Taxonomy" id="44386"/>
    <lineage>
        <taxon>Eukaryota</taxon>
        <taxon>Metazoa</taxon>
        <taxon>Ecdysozoa</taxon>
        <taxon>Arthropoda</taxon>
        <taxon>Chelicerata</taxon>
        <taxon>Arachnida</taxon>
        <taxon>Acari</taxon>
        <taxon>Parasitiformes</taxon>
        <taxon>Ixodida</taxon>
        <taxon>Ixodoidea</taxon>
        <taxon>Ixodidae</taxon>
        <taxon>Haemaphysalinae</taxon>
        <taxon>Haemaphysalis</taxon>
    </lineage>
</organism>
<feature type="region of interest" description="Disordered" evidence="7">
    <location>
        <begin position="247"/>
        <end position="309"/>
    </location>
</feature>
<evidence type="ECO:0000256" key="6">
    <source>
        <dbReference type="ARBA" id="ARBA00023242"/>
    </source>
</evidence>
<evidence type="ECO:0008006" key="12">
    <source>
        <dbReference type="Google" id="ProtNLM"/>
    </source>
</evidence>
<evidence type="ECO:0000256" key="3">
    <source>
        <dbReference type="ARBA" id="ARBA00022553"/>
    </source>
</evidence>
<dbReference type="EMBL" id="JABSTR010000004">
    <property type="protein sequence ID" value="KAH9366597.1"/>
    <property type="molecule type" value="Genomic_DNA"/>
</dbReference>
<sequence length="425" mass="47404">MTNPLIVGAHCAVSKMDGPSLALWLTHCVNIGELKMKKRKEEREGDVPFLSERCFINCFPTIQVGSEYQATIPVGLCKYDDAPAYENEDRLLWDPAKLSDSDVEDYLCTAQEMLNNSSTGINSFPLGSHTRDDEQALYLLLQCGHNIEEALRRRRMNPTMTTEMSLWSEEECRSFESGLRLYGKDFHLIQLHKVRTRSVGELVHFYYLWKKTERHDMFASKIRLEKKKYALHPGTTDYMDRFLDEQENSQQQLTPLQPRDRSTSPSEPKRPRLALPLQLTSQLASHHENGRESSGGAAATGASDLTTRENGRDRLWAAPGSSSDEDDLPLIATTVRPTLGKVAATTVVAQPSSGVVQNLCPLLISAHRPFLLITCCTTQSGTGESHSQTGTKAPPPERREKSCGVLCVTGGRLATPPLHLLPHFT</sequence>
<evidence type="ECO:0000313" key="10">
    <source>
        <dbReference type="EMBL" id="KAH9366597.1"/>
    </source>
</evidence>
<evidence type="ECO:0000256" key="1">
    <source>
        <dbReference type="ARBA" id="ARBA00004123"/>
    </source>
</evidence>
<dbReference type="InterPro" id="IPR040138">
    <property type="entry name" value="MIER/MTA"/>
</dbReference>
<name>A0A9J6FU24_HAELO</name>
<keyword evidence="5" id="KW-0804">Transcription</keyword>
<dbReference type="AlphaFoldDB" id="A0A9J6FU24"/>
<dbReference type="SMART" id="SM00717">
    <property type="entry name" value="SANT"/>
    <property type="match status" value="1"/>
</dbReference>
<dbReference type="GO" id="GO:0032991">
    <property type="term" value="C:protein-containing complex"/>
    <property type="evidence" value="ECO:0007669"/>
    <property type="project" value="UniProtKB-ARBA"/>
</dbReference>
<keyword evidence="6" id="KW-0539">Nucleus</keyword>
<dbReference type="SUPFAM" id="SSF46689">
    <property type="entry name" value="Homeodomain-like"/>
    <property type="match status" value="1"/>
</dbReference>
<evidence type="ECO:0000259" key="8">
    <source>
        <dbReference type="PROSITE" id="PS51156"/>
    </source>
</evidence>
<dbReference type="PROSITE" id="PS51293">
    <property type="entry name" value="SANT"/>
    <property type="match status" value="1"/>
</dbReference>
<dbReference type="GO" id="GO:0005654">
    <property type="term" value="C:nucleoplasm"/>
    <property type="evidence" value="ECO:0007669"/>
    <property type="project" value="TreeGrafter"/>
</dbReference>
<protein>
    <recommendedName>
        <fullName evidence="12">Mesoderm induction early response protein 1</fullName>
    </recommendedName>
</protein>
<dbReference type="VEuPathDB" id="VectorBase:HLOH_051321"/>
<keyword evidence="11" id="KW-1185">Reference proteome</keyword>
<dbReference type="PANTHER" id="PTHR10865">
    <property type="entry name" value="METASTASIS-ASSOCIATED PROTEIN AND MESODERM INDUCTION EARLY RESPONSE PROTEIN"/>
    <property type="match status" value="1"/>
</dbReference>
<dbReference type="Proteomes" id="UP000821853">
    <property type="component" value="Chromosome 2"/>
</dbReference>
<dbReference type="FunFam" id="4.10.1240.50:FF:000005">
    <property type="entry name" value="Mesoderm induction early response protein 3"/>
    <property type="match status" value="1"/>
</dbReference>
<comment type="caution">
    <text evidence="10">The sequence shown here is derived from an EMBL/GenBank/DDBJ whole genome shotgun (WGS) entry which is preliminary data.</text>
</comment>
<dbReference type="OrthoDB" id="5916873at2759"/>
<feature type="region of interest" description="Disordered" evidence="7">
    <location>
        <begin position="379"/>
        <end position="400"/>
    </location>
</feature>
<feature type="compositionally biased region" description="Polar residues" evidence="7">
    <location>
        <begin position="379"/>
        <end position="391"/>
    </location>
</feature>
<keyword evidence="4" id="KW-0805">Transcription regulation</keyword>
<dbReference type="InterPro" id="IPR017884">
    <property type="entry name" value="SANT_dom"/>
</dbReference>
<dbReference type="FunFam" id="1.10.10.60:FF:000025">
    <property type="entry name" value="Mesoderm induction early response 1, transcriptional regulator"/>
    <property type="match status" value="1"/>
</dbReference>
<keyword evidence="2" id="KW-0678">Repressor</keyword>
<dbReference type="InterPro" id="IPR001005">
    <property type="entry name" value="SANT/Myb"/>
</dbReference>
<evidence type="ECO:0000256" key="7">
    <source>
        <dbReference type="SAM" id="MobiDB-lite"/>
    </source>
</evidence>
<evidence type="ECO:0000313" key="11">
    <source>
        <dbReference type="Proteomes" id="UP000821853"/>
    </source>
</evidence>
<gene>
    <name evidence="10" type="ORF">HPB48_010268</name>
</gene>
<evidence type="ECO:0000256" key="4">
    <source>
        <dbReference type="ARBA" id="ARBA00023015"/>
    </source>
</evidence>
<dbReference type="Gene3D" id="1.10.10.60">
    <property type="entry name" value="Homeodomain-like"/>
    <property type="match status" value="1"/>
</dbReference>
<feature type="compositionally biased region" description="Basic and acidic residues" evidence="7">
    <location>
        <begin position="258"/>
        <end position="270"/>
    </location>
</feature>
<dbReference type="PROSITE" id="PS51156">
    <property type="entry name" value="ELM2"/>
    <property type="match status" value="1"/>
</dbReference>
<comment type="subcellular location">
    <subcellularLocation>
        <location evidence="1">Nucleus</location>
    </subcellularLocation>
</comment>
<accession>A0A9J6FU24</accession>
<feature type="domain" description="ELM2" evidence="8">
    <location>
        <begin position="60"/>
        <end position="158"/>
    </location>
</feature>
<feature type="compositionally biased region" description="Low complexity" evidence="7">
    <location>
        <begin position="294"/>
        <end position="303"/>
    </location>
</feature>
<dbReference type="InterPro" id="IPR000949">
    <property type="entry name" value="ELM2_dom"/>
</dbReference>
<dbReference type="SMART" id="SM01189">
    <property type="entry name" value="ELM2"/>
    <property type="match status" value="1"/>
</dbReference>
<evidence type="ECO:0000256" key="5">
    <source>
        <dbReference type="ARBA" id="ARBA00023163"/>
    </source>
</evidence>
<evidence type="ECO:0000256" key="2">
    <source>
        <dbReference type="ARBA" id="ARBA00022491"/>
    </source>
</evidence>
<dbReference type="GO" id="GO:0003714">
    <property type="term" value="F:transcription corepressor activity"/>
    <property type="evidence" value="ECO:0007669"/>
    <property type="project" value="TreeGrafter"/>
</dbReference>
<dbReference type="GO" id="GO:0042826">
    <property type="term" value="F:histone deacetylase binding"/>
    <property type="evidence" value="ECO:0007669"/>
    <property type="project" value="TreeGrafter"/>
</dbReference>
<evidence type="ECO:0000259" key="9">
    <source>
        <dbReference type="PROSITE" id="PS51293"/>
    </source>
</evidence>
<dbReference type="GO" id="GO:0000122">
    <property type="term" value="P:negative regulation of transcription by RNA polymerase II"/>
    <property type="evidence" value="ECO:0007669"/>
    <property type="project" value="TreeGrafter"/>
</dbReference>
<feature type="domain" description="SANT" evidence="9">
    <location>
        <begin position="162"/>
        <end position="214"/>
    </location>
</feature>